<gene>
    <name evidence="8" type="ORF">SAMN05421879_101734</name>
</gene>
<name>A0A285VET7_9MICO</name>
<evidence type="ECO:0000256" key="1">
    <source>
        <dbReference type="ARBA" id="ARBA00004651"/>
    </source>
</evidence>
<evidence type="ECO:0000256" key="2">
    <source>
        <dbReference type="ARBA" id="ARBA00022475"/>
    </source>
</evidence>
<dbReference type="PIRSF" id="PIRSF035875">
    <property type="entry name" value="RNase_BN"/>
    <property type="match status" value="1"/>
</dbReference>
<dbReference type="NCBIfam" id="TIGR00765">
    <property type="entry name" value="yihY_not_rbn"/>
    <property type="match status" value="1"/>
</dbReference>
<dbReference type="InterPro" id="IPR017039">
    <property type="entry name" value="Virul_fac_BrkB"/>
</dbReference>
<feature type="transmembrane region" description="Helical" evidence="7">
    <location>
        <begin position="112"/>
        <end position="136"/>
    </location>
</feature>
<sequence length="362" mass="38837">MSRAKSSEEFHAADDQAPDGPTDLPAPDWKATLKRTVAEFGSDGGTDLAAALTYYSVLSMFPMLIAFVSVIGLFGNPTATVNSLLDILDQMGAGTQLEAVRPVIENLASSEAAGLAFVLGLLGALWAASNYVNAFSRAMNAIYEVEEGRPVWKLRPWLLLLTFVILIMIVLVAGSLVLSGSVSEVIFGAIGLSGAFTTVWNIAKWPVMFVVVVLIVALLYWGTPNVRPPSFRWVSPGAILAIVVWAIASAGFGFYVSNFGSYNETYGTLAGVVVLLLWLWLTNVALIFGAEFDAELERGRELAAGMPAEEVIQLPPRDARGTEKKAEKSAALVREARELRMTAAGRLRGAGRKVGLKGRGRD</sequence>
<keyword evidence="3 7" id="KW-0812">Transmembrane</keyword>
<feature type="transmembrane region" description="Helical" evidence="7">
    <location>
        <begin position="157"/>
        <end position="182"/>
    </location>
</feature>
<proteinExistence type="predicted"/>
<keyword evidence="2" id="KW-1003">Cell membrane</keyword>
<feature type="transmembrane region" description="Helical" evidence="7">
    <location>
        <begin position="202"/>
        <end position="221"/>
    </location>
</feature>
<protein>
    <submittedName>
        <fullName evidence="8">Membrane protein</fullName>
    </submittedName>
</protein>
<reference evidence="9" key="1">
    <citation type="submission" date="2017-08" db="EMBL/GenBank/DDBJ databases">
        <authorList>
            <person name="Varghese N."/>
            <person name="Submissions S."/>
        </authorList>
    </citation>
    <scope>NUCLEOTIDE SEQUENCE [LARGE SCALE GENOMIC DNA]</scope>
    <source>
        <strain evidence="9">USBA17B2</strain>
    </source>
</reference>
<feature type="region of interest" description="Disordered" evidence="6">
    <location>
        <begin position="1"/>
        <end position="28"/>
    </location>
</feature>
<evidence type="ECO:0000256" key="7">
    <source>
        <dbReference type="SAM" id="Phobius"/>
    </source>
</evidence>
<feature type="transmembrane region" description="Helical" evidence="7">
    <location>
        <begin position="233"/>
        <end position="256"/>
    </location>
</feature>
<dbReference type="PANTHER" id="PTHR30213">
    <property type="entry name" value="INNER MEMBRANE PROTEIN YHJD"/>
    <property type="match status" value="1"/>
</dbReference>
<keyword evidence="5 7" id="KW-0472">Membrane</keyword>
<feature type="transmembrane region" description="Helical" evidence="7">
    <location>
        <begin position="52"/>
        <end position="75"/>
    </location>
</feature>
<evidence type="ECO:0000256" key="3">
    <source>
        <dbReference type="ARBA" id="ARBA00022692"/>
    </source>
</evidence>
<dbReference type="PANTHER" id="PTHR30213:SF0">
    <property type="entry name" value="UPF0761 MEMBRANE PROTEIN YIHY"/>
    <property type="match status" value="1"/>
</dbReference>
<organism evidence="8 9">
    <name type="scientific">Ornithinimicrobium cerasi</name>
    <dbReference type="NCBI Taxonomy" id="2248773"/>
    <lineage>
        <taxon>Bacteria</taxon>
        <taxon>Bacillati</taxon>
        <taxon>Actinomycetota</taxon>
        <taxon>Actinomycetes</taxon>
        <taxon>Micrococcales</taxon>
        <taxon>Ornithinimicrobiaceae</taxon>
        <taxon>Ornithinimicrobium</taxon>
    </lineage>
</organism>
<evidence type="ECO:0000313" key="9">
    <source>
        <dbReference type="Proteomes" id="UP000219688"/>
    </source>
</evidence>
<keyword evidence="4 7" id="KW-1133">Transmembrane helix</keyword>
<evidence type="ECO:0000256" key="6">
    <source>
        <dbReference type="SAM" id="MobiDB-lite"/>
    </source>
</evidence>
<comment type="subcellular location">
    <subcellularLocation>
        <location evidence="1">Cell membrane</location>
        <topology evidence="1">Multi-pass membrane protein</topology>
    </subcellularLocation>
</comment>
<feature type="transmembrane region" description="Helical" evidence="7">
    <location>
        <begin position="268"/>
        <end position="290"/>
    </location>
</feature>
<feature type="compositionally biased region" description="Basic and acidic residues" evidence="6">
    <location>
        <begin position="1"/>
        <end position="14"/>
    </location>
</feature>
<dbReference type="Pfam" id="PF03631">
    <property type="entry name" value="Virul_fac_BrkB"/>
    <property type="match status" value="1"/>
</dbReference>
<dbReference type="EMBL" id="OBQK01000001">
    <property type="protein sequence ID" value="SOC52614.1"/>
    <property type="molecule type" value="Genomic_DNA"/>
</dbReference>
<evidence type="ECO:0000256" key="4">
    <source>
        <dbReference type="ARBA" id="ARBA00022989"/>
    </source>
</evidence>
<accession>A0A285VET7</accession>
<dbReference type="Proteomes" id="UP000219688">
    <property type="component" value="Unassembled WGS sequence"/>
</dbReference>
<dbReference type="AlphaFoldDB" id="A0A285VET7"/>
<evidence type="ECO:0000313" key="8">
    <source>
        <dbReference type="EMBL" id="SOC52614.1"/>
    </source>
</evidence>
<dbReference type="GO" id="GO:0005886">
    <property type="term" value="C:plasma membrane"/>
    <property type="evidence" value="ECO:0007669"/>
    <property type="project" value="UniProtKB-SubCell"/>
</dbReference>
<keyword evidence="9" id="KW-1185">Reference proteome</keyword>
<evidence type="ECO:0000256" key="5">
    <source>
        <dbReference type="ARBA" id="ARBA00023136"/>
    </source>
</evidence>